<organism evidence="1 2">
    <name type="scientific">Penicillium thymicola</name>
    <dbReference type="NCBI Taxonomy" id="293382"/>
    <lineage>
        <taxon>Eukaryota</taxon>
        <taxon>Fungi</taxon>
        <taxon>Dikarya</taxon>
        <taxon>Ascomycota</taxon>
        <taxon>Pezizomycotina</taxon>
        <taxon>Eurotiomycetes</taxon>
        <taxon>Eurotiomycetidae</taxon>
        <taxon>Eurotiales</taxon>
        <taxon>Aspergillaceae</taxon>
        <taxon>Penicillium</taxon>
    </lineage>
</organism>
<comment type="caution">
    <text evidence="1">The sequence shown here is derived from an EMBL/GenBank/DDBJ whole genome shotgun (WGS) entry which is preliminary data.</text>
</comment>
<evidence type="ECO:0000313" key="1">
    <source>
        <dbReference type="EMBL" id="KAJ9485026.1"/>
    </source>
</evidence>
<dbReference type="AlphaFoldDB" id="A0AAI9TD37"/>
<reference evidence="1" key="1">
    <citation type="submission" date="2015-06" db="EMBL/GenBank/DDBJ databases">
        <authorList>
            <person name="Nguyen H."/>
        </authorList>
    </citation>
    <scope>NUCLEOTIDE SEQUENCE</scope>
    <source>
        <strain evidence="1">DAOM 180753</strain>
    </source>
</reference>
<keyword evidence="2" id="KW-1185">Reference proteome</keyword>
<evidence type="ECO:0000313" key="2">
    <source>
        <dbReference type="Proteomes" id="UP001227192"/>
    </source>
</evidence>
<gene>
    <name evidence="1" type="ORF">VN97_g8332</name>
</gene>
<dbReference type="EMBL" id="LACB01000294">
    <property type="protein sequence ID" value="KAJ9485026.1"/>
    <property type="molecule type" value="Genomic_DNA"/>
</dbReference>
<dbReference type="Proteomes" id="UP001227192">
    <property type="component" value="Unassembled WGS sequence"/>
</dbReference>
<sequence length="77" mass="9027">MVTRDNQRFIPHYSISPTLYAAFRQGYTEADDIILSDKKLKNKFNIEGFMQEYEEYEDPPKPISVHKYSLGTHKVAD</sequence>
<accession>A0AAI9TD37</accession>
<name>A0AAI9TD37_PENTH</name>
<protein>
    <submittedName>
        <fullName evidence="1">Uncharacterized protein</fullName>
    </submittedName>
</protein>
<reference evidence="1" key="2">
    <citation type="journal article" date="2016" name="Fungal Biol.">
        <title>Ochratoxin A production by Penicillium thymicola.</title>
        <authorList>
            <person name="Nguyen H.D.T."/>
            <person name="McMullin D.R."/>
            <person name="Ponomareva E."/>
            <person name="Riley R."/>
            <person name="Pomraning K.R."/>
            <person name="Baker S.E."/>
            <person name="Seifert K.A."/>
        </authorList>
    </citation>
    <scope>NUCLEOTIDE SEQUENCE</scope>
    <source>
        <strain evidence="1">DAOM 180753</strain>
    </source>
</reference>
<proteinExistence type="predicted"/>